<dbReference type="Gene3D" id="3.40.50.1820">
    <property type="entry name" value="alpha/beta hydrolase"/>
    <property type="match status" value="1"/>
</dbReference>
<reference evidence="2" key="2">
    <citation type="submission" date="2020-09" db="EMBL/GenBank/DDBJ databases">
        <authorList>
            <person name="Sun Q."/>
            <person name="Kim S."/>
        </authorList>
    </citation>
    <scope>NUCLEOTIDE SEQUENCE</scope>
    <source>
        <strain evidence="2">KCTC 12711</strain>
    </source>
</reference>
<dbReference type="InterPro" id="IPR000073">
    <property type="entry name" value="AB_hydrolase_1"/>
</dbReference>
<proteinExistence type="predicted"/>
<dbReference type="SUPFAM" id="SSF53474">
    <property type="entry name" value="alpha/beta-Hydrolases"/>
    <property type="match status" value="1"/>
</dbReference>
<sequence>MDAQRLPTNVPSESVILLHGLGRTRFAMRKIAAELSNEFHVVNQGYPSRSHPIETLADLAIESALAACADASRVHFVTHSLGGILVRQYLSRHALPQLGHVVMLGPPNQGSEIVEAFRRTPILTQFFDLLNGPAGRQLGTSSDSRPRSLGAVDFSLGVIAGNRSVDPVLSRLLPSQSDGKVTVESSRVDGMQDHIVLPVDHTFMMRDPRVIKQIQTFLRQGRFKHHD</sequence>
<dbReference type="EMBL" id="BMXA01000007">
    <property type="protein sequence ID" value="GHA18591.1"/>
    <property type="molecule type" value="Genomic_DNA"/>
</dbReference>
<comment type="caution">
    <text evidence="2">The sequence shown here is derived from an EMBL/GenBank/DDBJ whole genome shotgun (WGS) entry which is preliminary data.</text>
</comment>
<dbReference type="PANTHER" id="PTHR37946">
    <property type="entry name" value="SLL1969 PROTEIN"/>
    <property type="match status" value="1"/>
</dbReference>
<dbReference type="InterPro" id="IPR029058">
    <property type="entry name" value="AB_hydrolase_fold"/>
</dbReference>
<dbReference type="Proteomes" id="UP000614811">
    <property type="component" value="Unassembled WGS sequence"/>
</dbReference>
<evidence type="ECO:0000313" key="3">
    <source>
        <dbReference type="Proteomes" id="UP000614811"/>
    </source>
</evidence>
<dbReference type="RefSeq" id="WP_189402551.1">
    <property type="nucleotide sequence ID" value="NZ_BMXA01000007.1"/>
</dbReference>
<protein>
    <submittedName>
        <fullName evidence="2">Acetyltransferase</fullName>
    </submittedName>
</protein>
<organism evidence="2 3">
    <name type="scientific">Arenicella chitinivorans</name>
    <dbReference type="NCBI Taxonomy" id="1329800"/>
    <lineage>
        <taxon>Bacteria</taxon>
        <taxon>Pseudomonadati</taxon>
        <taxon>Pseudomonadota</taxon>
        <taxon>Gammaproteobacteria</taxon>
        <taxon>Arenicellales</taxon>
        <taxon>Arenicellaceae</taxon>
        <taxon>Arenicella</taxon>
    </lineage>
</organism>
<dbReference type="Pfam" id="PF12697">
    <property type="entry name" value="Abhydrolase_6"/>
    <property type="match status" value="1"/>
</dbReference>
<accession>A0A918VRF3</accession>
<dbReference type="AlphaFoldDB" id="A0A918VRF3"/>
<evidence type="ECO:0000259" key="1">
    <source>
        <dbReference type="Pfam" id="PF12697"/>
    </source>
</evidence>
<gene>
    <name evidence="2" type="ORF">GCM10008090_30240</name>
</gene>
<evidence type="ECO:0000313" key="2">
    <source>
        <dbReference type="EMBL" id="GHA18591.1"/>
    </source>
</evidence>
<dbReference type="PANTHER" id="PTHR37946:SF1">
    <property type="entry name" value="SLL1969 PROTEIN"/>
    <property type="match status" value="1"/>
</dbReference>
<reference evidence="2" key="1">
    <citation type="journal article" date="2014" name="Int. J. Syst. Evol. Microbiol.">
        <title>Complete genome sequence of Corynebacterium casei LMG S-19264T (=DSM 44701T), isolated from a smear-ripened cheese.</title>
        <authorList>
            <consortium name="US DOE Joint Genome Institute (JGI-PGF)"/>
            <person name="Walter F."/>
            <person name="Albersmeier A."/>
            <person name="Kalinowski J."/>
            <person name="Ruckert C."/>
        </authorList>
    </citation>
    <scope>NUCLEOTIDE SEQUENCE</scope>
    <source>
        <strain evidence="2">KCTC 12711</strain>
    </source>
</reference>
<feature type="domain" description="AB hydrolase-1" evidence="1">
    <location>
        <begin position="15"/>
        <end position="135"/>
    </location>
</feature>
<name>A0A918VRF3_9GAMM</name>
<keyword evidence="3" id="KW-1185">Reference proteome</keyword>